<feature type="non-terminal residue" evidence="2">
    <location>
        <position position="141"/>
    </location>
</feature>
<dbReference type="InterPro" id="IPR036291">
    <property type="entry name" value="NAD(P)-bd_dom_sf"/>
</dbReference>
<organism evidence="2 3">
    <name type="scientific">Taxus chinensis</name>
    <name type="common">Chinese yew</name>
    <name type="synonym">Taxus wallichiana var. chinensis</name>
    <dbReference type="NCBI Taxonomy" id="29808"/>
    <lineage>
        <taxon>Eukaryota</taxon>
        <taxon>Viridiplantae</taxon>
        <taxon>Streptophyta</taxon>
        <taxon>Embryophyta</taxon>
        <taxon>Tracheophyta</taxon>
        <taxon>Spermatophyta</taxon>
        <taxon>Pinopsida</taxon>
        <taxon>Pinidae</taxon>
        <taxon>Conifers II</taxon>
        <taxon>Cupressales</taxon>
        <taxon>Taxaceae</taxon>
        <taxon>Taxus</taxon>
    </lineage>
</organism>
<evidence type="ECO:0000313" key="2">
    <source>
        <dbReference type="EMBL" id="KAH9330807.1"/>
    </source>
</evidence>
<feature type="domain" description="3-beta hydroxysteroid dehydrogenase/isomerase" evidence="1">
    <location>
        <begin position="15"/>
        <end position="91"/>
    </location>
</feature>
<dbReference type="Pfam" id="PF01073">
    <property type="entry name" value="3Beta_HSD"/>
    <property type="match status" value="2"/>
</dbReference>
<keyword evidence="3" id="KW-1185">Reference proteome</keyword>
<proteinExistence type="predicted"/>
<dbReference type="Gene3D" id="3.40.50.720">
    <property type="entry name" value="NAD(P)-binding Rossmann-like Domain"/>
    <property type="match status" value="1"/>
</dbReference>
<feature type="domain" description="3-beta hydroxysteroid dehydrogenase/isomerase" evidence="1">
    <location>
        <begin position="93"/>
        <end position="141"/>
    </location>
</feature>
<accession>A0AA38GXD2</accession>
<dbReference type="Proteomes" id="UP000824469">
    <property type="component" value="Unassembled WGS sequence"/>
</dbReference>
<dbReference type="InterPro" id="IPR002225">
    <property type="entry name" value="3Beta_OHSteriod_DH/Estase"/>
</dbReference>
<dbReference type="SUPFAM" id="SSF51735">
    <property type="entry name" value="NAD(P)-binding Rossmann-fold domains"/>
    <property type="match status" value="1"/>
</dbReference>
<protein>
    <recommendedName>
        <fullName evidence="1">3-beta hydroxysteroid dehydrogenase/isomerase domain-containing protein</fullName>
    </recommendedName>
</protein>
<dbReference type="GO" id="GO:0016616">
    <property type="term" value="F:oxidoreductase activity, acting on the CH-OH group of donors, NAD or NADP as acceptor"/>
    <property type="evidence" value="ECO:0007669"/>
    <property type="project" value="InterPro"/>
</dbReference>
<name>A0AA38GXD2_TAXCH</name>
<comment type="caution">
    <text evidence="2">The sequence shown here is derived from an EMBL/GenBank/DDBJ whole genome shotgun (WGS) entry which is preliminary data.</text>
</comment>
<dbReference type="EMBL" id="JAHRHJ020000001">
    <property type="protein sequence ID" value="KAH9330807.1"/>
    <property type="molecule type" value="Genomic_DNA"/>
</dbReference>
<evidence type="ECO:0000313" key="3">
    <source>
        <dbReference type="Proteomes" id="UP000824469"/>
    </source>
</evidence>
<evidence type="ECO:0000259" key="1">
    <source>
        <dbReference type="Pfam" id="PF01073"/>
    </source>
</evidence>
<dbReference type="GO" id="GO:0006694">
    <property type="term" value="P:steroid biosynthetic process"/>
    <property type="evidence" value="ECO:0007669"/>
    <property type="project" value="InterPro"/>
</dbReference>
<reference evidence="2 3" key="1">
    <citation type="journal article" date="2021" name="Nat. Plants">
        <title>The Taxus genome provides insights into paclitaxel biosynthesis.</title>
        <authorList>
            <person name="Xiong X."/>
            <person name="Gou J."/>
            <person name="Liao Q."/>
            <person name="Li Y."/>
            <person name="Zhou Q."/>
            <person name="Bi G."/>
            <person name="Li C."/>
            <person name="Du R."/>
            <person name="Wang X."/>
            <person name="Sun T."/>
            <person name="Guo L."/>
            <person name="Liang H."/>
            <person name="Lu P."/>
            <person name="Wu Y."/>
            <person name="Zhang Z."/>
            <person name="Ro D.K."/>
            <person name="Shang Y."/>
            <person name="Huang S."/>
            <person name="Yan J."/>
        </authorList>
    </citation>
    <scope>NUCLEOTIDE SEQUENCE [LARGE SCALE GENOMIC DNA]</scope>
    <source>
        <strain evidence="2">Ta-2019</strain>
    </source>
</reference>
<dbReference type="AlphaFoldDB" id="A0AA38GXD2"/>
<gene>
    <name evidence="2" type="ORF">KI387_002915</name>
</gene>
<sequence>MQLSENEGIEGNTFVVTGGAGFFGTALCMDLMRRGADEVRSLDLRKESPWTTTLRGNGVVCITGDISQNEDIEKSLQGGDCVFHLASYGMSDAIYRSGEERHLPRIFRLAQMDLLKFTIGEPRVKNDWVYADNLIHALLLA</sequence>